<sequence length="265" mass="29757">MRKIKNYTRPKSIEEAYEIYKKGRSIFLAGGTFIGSKRNIKLENLIDLQETKLNYIQEKDDSIHIGAMTTISDIVDAKTVASSFSGILNKAARRLASPAIRNISTIGGNIMSGVPWSDITPVLLSIDAELLLFDGETHRVKIDNFFGDSKFSNMLLLEIIIKRWGRGSYRRFSRTEVDIPQVVCALTQHNKVRAAAGAIWKFPQRIRGLETVLEKGKVSDNEVRDIVDKEVKAFSDLRGEAEFKKEIASALFIDIVEELGTIRHG</sequence>
<dbReference type="InterPro" id="IPR016169">
    <property type="entry name" value="FAD-bd_PCMH_sub2"/>
</dbReference>
<dbReference type="PANTHER" id="PTHR42659:SF9">
    <property type="entry name" value="XANTHINE DEHYDROGENASE FAD-BINDING SUBUNIT XDHB-RELATED"/>
    <property type="match status" value="1"/>
</dbReference>
<evidence type="ECO:0000313" key="3">
    <source>
        <dbReference type="Proteomes" id="UP000215215"/>
    </source>
</evidence>
<name>A0A235BNK2_UNCW3</name>
<dbReference type="SUPFAM" id="SSF56176">
    <property type="entry name" value="FAD-binding/transporter-associated domain-like"/>
    <property type="match status" value="1"/>
</dbReference>
<comment type="caution">
    <text evidence="2">The sequence shown here is derived from an EMBL/GenBank/DDBJ whole genome shotgun (WGS) entry which is preliminary data.</text>
</comment>
<dbReference type="GO" id="GO:0071949">
    <property type="term" value="F:FAD binding"/>
    <property type="evidence" value="ECO:0007669"/>
    <property type="project" value="InterPro"/>
</dbReference>
<evidence type="ECO:0000259" key="1">
    <source>
        <dbReference type="PROSITE" id="PS51387"/>
    </source>
</evidence>
<dbReference type="Pfam" id="PF00941">
    <property type="entry name" value="FAD_binding_5"/>
    <property type="match status" value="1"/>
</dbReference>
<dbReference type="InterPro" id="IPR051312">
    <property type="entry name" value="Diverse_Substr_Oxidored"/>
</dbReference>
<dbReference type="AlphaFoldDB" id="A0A235BNK2"/>
<dbReference type="InterPro" id="IPR005107">
    <property type="entry name" value="CO_DH_flav_C"/>
</dbReference>
<reference evidence="2 3" key="1">
    <citation type="submission" date="2017-07" db="EMBL/GenBank/DDBJ databases">
        <title>Recovery of genomes from metagenomes via a dereplication, aggregation, and scoring strategy.</title>
        <authorList>
            <person name="Sieber C.M."/>
            <person name="Probst A.J."/>
            <person name="Sharrar A."/>
            <person name="Thomas B.C."/>
            <person name="Hess M."/>
            <person name="Tringe S.G."/>
            <person name="Banfield J.F."/>
        </authorList>
    </citation>
    <scope>NUCLEOTIDE SEQUENCE [LARGE SCALE GENOMIC DNA]</scope>
    <source>
        <strain evidence="2">JGI_Cruoil_03_44_89</strain>
    </source>
</reference>
<dbReference type="EMBL" id="NOZQ01000217">
    <property type="protein sequence ID" value="OYD13752.1"/>
    <property type="molecule type" value="Genomic_DNA"/>
</dbReference>
<dbReference type="InterPro" id="IPR002346">
    <property type="entry name" value="Mopterin_DH_FAD-bd"/>
</dbReference>
<dbReference type="SUPFAM" id="SSF55447">
    <property type="entry name" value="CO dehydrogenase flavoprotein C-terminal domain-like"/>
    <property type="match status" value="1"/>
</dbReference>
<organism evidence="2 3">
    <name type="scientific">candidate division WOR-3 bacterium JGI_Cruoil_03_44_89</name>
    <dbReference type="NCBI Taxonomy" id="1973748"/>
    <lineage>
        <taxon>Bacteria</taxon>
        <taxon>Bacteria division WOR-3</taxon>
    </lineage>
</organism>
<dbReference type="PROSITE" id="PS51387">
    <property type="entry name" value="FAD_PCMH"/>
    <property type="match status" value="1"/>
</dbReference>
<dbReference type="GO" id="GO:0016491">
    <property type="term" value="F:oxidoreductase activity"/>
    <property type="evidence" value="ECO:0007669"/>
    <property type="project" value="InterPro"/>
</dbReference>
<dbReference type="Gene3D" id="3.30.390.50">
    <property type="entry name" value="CO dehydrogenase flavoprotein, C-terminal domain"/>
    <property type="match status" value="1"/>
</dbReference>
<evidence type="ECO:0000313" key="2">
    <source>
        <dbReference type="EMBL" id="OYD13752.1"/>
    </source>
</evidence>
<feature type="domain" description="FAD-binding PCMH-type" evidence="1">
    <location>
        <begin position="1"/>
        <end position="166"/>
    </location>
</feature>
<dbReference type="InterPro" id="IPR036318">
    <property type="entry name" value="FAD-bd_PCMH-like_sf"/>
</dbReference>
<dbReference type="Proteomes" id="UP000215215">
    <property type="component" value="Unassembled WGS sequence"/>
</dbReference>
<dbReference type="Gene3D" id="3.30.465.10">
    <property type="match status" value="1"/>
</dbReference>
<accession>A0A235BNK2</accession>
<dbReference type="SMART" id="SM01092">
    <property type="entry name" value="CO_deh_flav_C"/>
    <property type="match status" value="1"/>
</dbReference>
<dbReference type="InterPro" id="IPR036683">
    <property type="entry name" value="CO_DH_flav_C_dom_sf"/>
</dbReference>
<dbReference type="InterPro" id="IPR016166">
    <property type="entry name" value="FAD-bd_PCMH"/>
</dbReference>
<gene>
    <name evidence="2" type="ORF">CH333_10120</name>
</gene>
<dbReference type="PANTHER" id="PTHR42659">
    <property type="entry name" value="XANTHINE DEHYDROGENASE SUBUNIT C-RELATED"/>
    <property type="match status" value="1"/>
</dbReference>
<protein>
    <recommendedName>
        <fullName evidence="1">FAD-binding PCMH-type domain-containing protein</fullName>
    </recommendedName>
</protein>
<proteinExistence type="predicted"/>